<dbReference type="KEGG" id="hhy:Halhy_3919"/>
<dbReference type="Proteomes" id="UP000008461">
    <property type="component" value="Chromosome"/>
</dbReference>
<sequence>MMKILLSLLCLILLIEACVPMPESEEKTYSYLRAEGILGEVESIKFTFYACDSVGHPVELQINVWCKLDENGNVVESSTYDGAGQKIGVEKTIFFPNGLPQSKIEYANGKKTRQVKTTLDESGNLNRSEIYDGQGKLLSFMDYPDPQNEYGQTTTLRVFNADSTLKFAELARYDQHRLLGYTQKNSTGQEIFSYRCTYQSKGEIATETSVEYREGKPTKTVKTHQITTYDPQGNWTSKIISGESGKIQVKRAFTYRGT</sequence>
<gene>
    <name evidence="2" type="ordered locus">Halhy_3919</name>
</gene>
<dbReference type="OrthoDB" id="1046747at2"/>
<dbReference type="STRING" id="760192.Halhy_3919"/>
<feature type="signal peptide" evidence="1">
    <location>
        <begin position="1"/>
        <end position="17"/>
    </location>
</feature>
<evidence type="ECO:0008006" key="4">
    <source>
        <dbReference type="Google" id="ProtNLM"/>
    </source>
</evidence>
<organism evidence="2 3">
    <name type="scientific">Haliscomenobacter hydrossis (strain ATCC 27775 / DSM 1100 / LMG 10767 / O)</name>
    <dbReference type="NCBI Taxonomy" id="760192"/>
    <lineage>
        <taxon>Bacteria</taxon>
        <taxon>Pseudomonadati</taxon>
        <taxon>Bacteroidota</taxon>
        <taxon>Saprospiria</taxon>
        <taxon>Saprospirales</taxon>
        <taxon>Haliscomenobacteraceae</taxon>
        <taxon>Haliscomenobacter</taxon>
    </lineage>
</organism>
<evidence type="ECO:0000256" key="1">
    <source>
        <dbReference type="SAM" id="SignalP"/>
    </source>
</evidence>
<keyword evidence="1" id="KW-0732">Signal</keyword>
<dbReference type="AlphaFoldDB" id="F4L499"/>
<evidence type="ECO:0000313" key="3">
    <source>
        <dbReference type="Proteomes" id="UP000008461"/>
    </source>
</evidence>
<proteinExistence type="predicted"/>
<keyword evidence="3" id="KW-1185">Reference proteome</keyword>
<reference evidence="2 3" key="1">
    <citation type="journal article" date="2011" name="Stand. Genomic Sci.">
        <title>Complete genome sequence of Haliscomenobacter hydrossis type strain (O).</title>
        <authorList>
            <consortium name="US DOE Joint Genome Institute (JGI-PGF)"/>
            <person name="Daligault H."/>
            <person name="Lapidus A."/>
            <person name="Zeytun A."/>
            <person name="Nolan M."/>
            <person name="Lucas S."/>
            <person name="Del Rio T.G."/>
            <person name="Tice H."/>
            <person name="Cheng J.F."/>
            <person name="Tapia R."/>
            <person name="Han C."/>
            <person name="Goodwin L."/>
            <person name="Pitluck S."/>
            <person name="Liolios K."/>
            <person name="Pagani I."/>
            <person name="Ivanova N."/>
            <person name="Huntemann M."/>
            <person name="Mavromatis K."/>
            <person name="Mikhailova N."/>
            <person name="Pati A."/>
            <person name="Chen A."/>
            <person name="Palaniappan K."/>
            <person name="Land M."/>
            <person name="Hauser L."/>
            <person name="Brambilla E.M."/>
            <person name="Rohde M."/>
            <person name="Verbarg S."/>
            <person name="Goker M."/>
            <person name="Bristow J."/>
            <person name="Eisen J.A."/>
            <person name="Markowitz V."/>
            <person name="Hugenholtz P."/>
            <person name="Kyrpides N.C."/>
            <person name="Klenk H.P."/>
            <person name="Woyke T."/>
        </authorList>
    </citation>
    <scope>NUCLEOTIDE SEQUENCE [LARGE SCALE GENOMIC DNA]</scope>
    <source>
        <strain evidence="3">ATCC 27775 / DSM 1100 / LMG 10767 / O</strain>
    </source>
</reference>
<dbReference type="HOGENOM" id="CLU_1076736_0_0_10"/>
<dbReference type="EMBL" id="CP002691">
    <property type="protein sequence ID" value="AEE51768.1"/>
    <property type="molecule type" value="Genomic_DNA"/>
</dbReference>
<evidence type="ECO:0000313" key="2">
    <source>
        <dbReference type="EMBL" id="AEE51768.1"/>
    </source>
</evidence>
<feature type="chain" id="PRO_5003312505" description="YD repeat-containing protein" evidence="1">
    <location>
        <begin position="18"/>
        <end position="258"/>
    </location>
</feature>
<dbReference type="Gene3D" id="2.180.10.10">
    <property type="entry name" value="RHS repeat-associated core"/>
    <property type="match status" value="1"/>
</dbReference>
<reference key="2">
    <citation type="submission" date="2011-04" db="EMBL/GenBank/DDBJ databases">
        <title>Complete sequence of chromosome of Haliscomenobacter hydrossis DSM 1100.</title>
        <authorList>
            <consortium name="US DOE Joint Genome Institute (JGI-PGF)"/>
            <person name="Lucas S."/>
            <person name="Han J."/>
            <person name="Lapidus A."/>
            <person name="Bruce D."/>
            <person name="Goodwin L."/>
            <person name="Pitluck S."/>
            <person name="Peters L."/>
            <person name="Kyrpides N."/>
            <person name="Mavromatis K."/>
            <person name="Ivanova N."/>
            <person name="Ovchinnikova G."/>
            <person name="Pagani I."/>
            <person name="Daligault H."/>
            <person name="Detter J.C."/>
            <person name="Han C."/>
            <person name="Land M."/>
            <person name="Hauser L."/>
            <person name="Markowitz V."/>
            <person name="Cheng J.-F."/>
            <person name="Hugenholtz P."/>
            <person name="Woyke T."/>
            <person name="Wu D."/>
            <person name="Verbarg S."/>
            <person name="Frueling A."/>
            <person name="Brambilla E."/>
            <person name="Klenk H.-P."/>
            <person name="Eisen J.A."/>
        </authorList>
    </citation>
    <scope>NUCLEOTIDE SEQUENCE</scope>
    <source>
        <strain>DSM 1100</strain>
    </source>
</reference>
<name>F4L499_HALH1</name>
<dbReference type="RefSeq" id="WP_013766307.1">
    <property type="nucleotide sequence ID" value="NC_015510.1"/>
</dbReference>
<protein>
    <recommendedName>
        <fullName evidence="4">YD repeat-containing protein</fullName>
    </recommendedName>
</protein>
<accession>F4L499</accession>